<organism evidence="7">
    <name type="scientific">Mediterraneibacter gnavus</name>
    <name type="common">Ruminococcus gnavus</name>
    <dbReference type="NCBI Taxonomy" id="33038"/>
    <lineage>
        <taxon>Bacteria</taxon>
        <taxon>Bacillati</taxon>
        <taxon>Bacillota</taxon>
        <taxon>Clostridia</taxon>
        <taxon>Lachnospirales</taxon>
        <taxon>Lachnospiraceae</taxon>
        <taxon>Mediterraneibacter</taxon>
    </lineage>
</organism>
<feature type="transmembrane region" description="Helical" evidence="6">
    <location>
        <begin position="20"/>
        <end position="49"/>
    </location>
</feature>
<evidence type="ECO:0000313" key="7">
    <source>
        <dbReference type="EMBL" id="VYU33896.1"/>
    </source>
</evidence>
<feature type="transmembrane region" description="Helical" evidence="6">
    <location>
        <begin position="55"/>
        <end position="75"/>
    </location>
</feature>
<evidence type="ECO:0000256" key="1">
    <source>
        <dbReference type="ARBA" id="ARBA00004141"/>
    </source>
</evidence>
<dbReference type="EMBL" id="CACRUK010000027">
    <property type="protein sequence ID" value="VYU33896.1"/>
    <property type="molecule type" value="Genomic_DNA"/>
</dbReference>
<dbReference type="RefSeq" id="WP_156729763.1">
    <property type="nucleotide sequence ID" value="NZ_CACRUK010000027.1"/>
</dbReference>
<evidence type="ECO:0000256" key="2">
    <source>
        <dbReference type="ARBA" id="ARBA00022475"/>
    </source>
</evidence>
<dbReference type="GO" id="GO:0005886">
    <property type="term" value="C:plasma membrane"/>
    <property type="evidence" value="ECO:0007669"/>
    <property type="project" value="UniProtKB-ARBA"/>
</dbReference>
<keyword evidence="5 6" id="KW-0472">Membrane</keyword>
<dbReference type="Pfam" id="PF02361">
    <property type="entry name" value="CbiQ"/>
    <property type="match status" value="1"/>
</dbReference>
<dbReference type="CDD" id="cd16914">
    <property type="entry name" value="EcfT"/>
    <property type="match status" value="1"/>
</dbReference>
<accession>A0A6N3DWY8</accession>
<evidence type="ECO:0000256" key="6">
    <source>
        <dbReference type="SAM" id="Phobius"/>
    </source>
</evidence>
<evidence type="ECO:0000256" key="3">
    <source>
        <dbReference type="ARBA" id="ARBA00022692"/>
    </source>
</evidence>
<evidence type="ECO:0000256" key="4">
    <source>
        <dbReference type="ARBA" id="ARBA00022989"/>
    </source>
</evidence>
<gene>
    <name evidence="7" type="primary">ecfT_1</name>
    <name evidence="7" type="ORF">RGLFYP19_01941</name>
</gene>
<dbReference type="PANTHER" id="PTHR34857">
    <property type="entry name" value="SLL0384 PROTEIN"/>
    <property type="match status" value="1"/>
</dbReference>
<dbReference type="PANTHER" id="PTHR34857:SF2">
    <property type="entry name" value="SLL0384 PROTEIN"/>
    <property type="match status" value="1"/>
</dbReference>
<feature type="transmembrane region" description="Helical" evidence="6">
    <location>
        <begin position="87"/>
        <end position="106"/>
    </location>
</feature>
<evidence type="ECO:0000256" key="5">
    <source>
        <dbReference type="ARBA" id="ARBA00023136"/>
    </source>
</evidence>
<protein>
    <submittedName>
        <fullName evidence="7">Energy-coupling factor transporter transmembrane protein EcfT</fullName>
    </submittedName>
</protein>
<sequence>MIGESKKQRRIDRIDGRTVLFLTLCACFVTFLSRSILAHGIFTCWIFLILCWFGLYKQAIGCFGIYLIAIAGLLLETKYSISFPSPLLLSMIYKLILPAMPAYLLAKIPSGKLTASLRKMPIPTKVMLVLIVMLRFAPTVIHEFGEVKEAMKIRGFLKSAGNVLRHPMNTLEYAIVPMVFRSLKIADELAASAIVRGIESPCKKESYYVSQMSFWDFFLMLVTLGASIGCCIL</sequence>
<dbReference type="InterPro" id="IPR003339">
    <property type="entry name" value="ABC/ECF_trnsptr_transmembrane"/>
</dbReference>
<keyword evidence="3 6" id="KW-0812">Transmembrane</keyword>
<proteinExistence type="predicted"/>
<dbReference type="InterPro" id="IPR051611">
    <property type="entry name" value="ECF_transporter_component"/>
</dbReference>
<feature type="transmembrane region" description="Helical" evidence="6">
    <location>
        <begin position="126"/>
        <end position="144"/>
    </location>
</feature>
<name>A0A6N3DWY8_MEDGN</name>
<comment type="subcellular location">
    <subcellularLocation>
        <location evidence="1">Membrane</location>
        <topology evidence="1">Multi-pass membrane protein</topology>
    </subcellularLocation>
</comment>
<reference evidence="7" key="1">
    <citation type="submission" date="2019-11" db="EMBL/GenBank/DDBJ databases">
        <authorList>
            <person name="Feng L."/>
        </authorList>
    </citation>
    <scope>NUCLEOTIDE SEQUENCE</scope>
    <source>
        <strain evidence="7">RgnavusLFYP19</strain>
    </source>
</reference>
<keyword evidence="4 6" id="KW-1133">Transmembrane helix</keyword>
<keyword evidence="2" id="KW-1003">Cell membrane</keyword>
<dbReference type="AlphaFoldDB" id="A0A6N3DWY8"/>